<comment type="caution">
    <text evidence="1">The sequence shown here is derived from an EMBL/GenBank/DDBJ whole genome shotgun (WGS) entry which is preliminary data.</text>
</comment>
<accession>A0A811KKA7</accession>
<dbReference type="AlphaFoldDB" id="A0A811KKA7"/>
<dbReference type="EMBL" id="CAJFDH010000003">
    <property type="protein sequence ID" value="CAD5216663.1"/>
    <property type="molecule type" value="Genomic_DNA"/>
</dbReference>
<dbReference type="EMBL" id="CAJFCW020000003">
    <property type="protein sequence ID" value="CAG9106379.1"/>
    <property type="molecule type" value="Genomic_DNA"/>
</dbReference>
<evidence type="ECO:0000313" key="1">
    <source>
        <dbReference type="EMBL" id="CAD5216663.1"/>
    </source>
</evidence>
<dbReference type="Proteomes" id="UP000614601">
    <property type="component" value="Unassembled WGS sequence"/>
</dbReference>
<protein>
    <submittedName>
        <fullName evidence="1">Uncharacterized protein</fullName>
    </submittedName>
</protein>
<gene>
    <name evidence="1" type="ORF">BOKJ2_LOCUS6700</name>
</gene>
<organism evidence="1 2">
    <name type="scientific">Bursaphelenchus okinawaensis</name>
    <dbReference type="NCBI Taxonomy" id="465554"/>
    <lineage>
        <taxon>Eukaryota</taxon>
        <taxon>Metazoa</taxon>
        <taxon>Ecdysozoa</taxon>
        <taxon>Nematoda</taxon>
        <taxon>Chromadorea</taxon>
        <taxon>Rhabditida</taxon>
        <taxon>Tylenchina</taxon>
        <taxon>Tylenchomorpha</taxon>
        <taxon>Aphelenchoidea</taxon>
        <taxon>Aphelenchoididae</taxon>
        <taxon>Bursaphelenchus</taxon>
    </lineage>
</organism>
<keyword evidence="2" id="KW-1185">Reference proteome</keyword>
<dbReference type="OrthoDB" id="10491379at2759"/>
<sequence>MQIFNIQWKQHGKSFTKELKLPASFSTLLAQIETPLQFASIVICPQCEQHVAEIQNAIKTNENVPKWAVELGVPAAVCPLFYAVDPDLVPICMVGGFGLNMFLANSDSASVCALLPFCSSISGRPHNAVSDSDSSFASAFSGKSSETGTGADTTTLVITTSTTEAPETDIFKDVLNYFKPALLDSKVMEEIGVALMENEWEPHKNAFENVLPMTEALMRPIFLLTIPFESPVEDVIPECNKYVVTIQKFLSRYPGVQLLVSE</sequence>
<reference evidence="1" key="1">
    <citation type="submission" date="2020-09" db="EMBL/GenBank/DDBJ databases">
        <authorList>
            <person name="Kikuchi T."/>
        </authorList>
    </citation>
    <scope>NUCLEOTIDE SEQUENCE</scope>
    <source>
        <strain evidence="1">SH1</strain>
    </source>
</reference>
<dbReference type="Proteomes" id="UP000783686">
    <property type="component" value="Unassembled WGS sequence"/>
</dbReference>
<proteinExistence type="predicted"/>
<name>A0A811KKA7_9BILA</name>
<evidence type="ECO:0000313" key="2">
    <source>
        <dbReference type="Proteomes" id="UP000614601"/>
    </source>
</evidence>